<dbReference type="Gene3D" id="3.10.20.90">
    <property type="entry name" value="Phosphatidylinositol 3-kinase Catalytic Subunit, Chain A, domain 1"/>
    <property type="match status" value="1"/>
</dbReference>
<comment type="function">
    <text evidence="1">Aux/IAA proteins are short-lived transcriptional factors that function as repressors of early auxin response genes at low auxin concentrations.</text>
</comment>
<comment type="subunit">
    <text evidence="1">Homodimers and heterodimers.</text>
</comment>
<keyword evidence="1" id="KW-0805">Transcription regulation</keyword>
<evidence type="ECO:0000313" key="4">
    <source>
        <dbReference type="EMBL" id="GKV01729.1"/>
    </source>
</evidence>
<evidence type="ECO:0000256" key="1">
    <source>
        <dbReference type="RuleBase" id="RU004549"/>
    </source>
</evidence>
<dbReference type="Proteomes" id="UP001054252">
    <property type="component" value="Unassembled WGS sequence"/>
</dbReference>
<dbReference type="EMBL" id="BPVZ01000017">
    <property type="protein sequence ID" value="GKV01729.1"/>
    <property type="molecule type" value="Genomic_DNA"/>
</dbReference>
<dbReference type="GO" id="GO:0005634">
    <property type="term" value="C:nucleus"/>
    <property type="evidence" value="ECO:0007669"/>
    <property type="project" value="UniProtKB-SubCell"/>
</dbReference>
<evidence type="ECO:0000259" key="3">
    <source>
        <dbReference type="Pfam" id="PF02309"/>
    </source>
</evidence>
<accession>A0AAV5IPA5</accession>
<comment type="caution">
    <text evidence="4">The sequence shown here is derived from an EMBL/GenBank/DDBJ whole genome shotgun (WGS) entry which is preliminary data.</text>
</comment>
<evidence type="ECO:0000256" key="2">
    <source>
        <dbReference type="SAM" id="MobiDB-lite"/>
    </source>
</evidence>
<protein>
    <recommendedName>
        <fullName evidence="1">Auxin-responsive protein</fullName>
    </recommendedName>
</protein>
<dbReference type="InterPro" id="IPR033389">
    <property type="entry name" value="AUX/IAA_dom"/>
</dbReference>
<dbReference type="InterPro" id="IPR003311">
    <property type="entry name" value="AUX_IAA"/>
</dbReference>
<dbReference type="Pfam" id="PF02309">
    <property type="entry name" value="AUX_IAA"/>
    <property type="match status" value="1"/>
</dbReference>
<dbReference type="GO" id="GO:0009734">
    <property type="term" value="P:auxin-activated signaling pathway"/>
    <property type="evidence" value="ECO:0007669"/>
    <property type="project" value="UniProtKB-UniRule"/>
</dbReference>
<evidence type="ECO:0000313" key="5">
    <source>
        <dbReference type="Proteomes" id="UP001054252"/>
    </source>
</evidence>
<feature type="region of interest" description="Disordered" evidence="2">
    <location>
        <begin position="1"/>
        <end position="36"/>
    </location>
</feature>
<name>A0AAV5IPA5_9ROSI</name>
<keyword evidence="1" id="KW-0678">Repressor</keyword>
<dbReference type="AlphaFoldDB" id="A0AAV5IPA5"/>
<keyword evidence="1" id="KW-0539">Nucleus</keyword>
<keyword evidence="5" id="KW-1185">Reference proteome</keyword>
<sequence length="211" mass="22093">MQGGGGEGSASGSMSTVSREDNLVLSSEDSSCPDESELELGLGLSLGGGFKVQQASNAAQQARILTSMDIRSYSSSSSSSSSSLTRANVTSGVKRTADSVAANGSNQVVGWPPVRAYRMNSMANQGKTIAATGFSPTFDKNESKNIMAEKNNISCYKKSGKAKQSSLFVKVNIDGTPIGRKVDLNSHGCKNIGSYVSQTHHKHGSKKVKCT</sequence>
<dbReference type="PANTHER" id="PTHR31734">
    <property type="entry name" value="AUXIN-RESPONSIVE PROTEIN IAA17"/>
    <property type="match status" value="1"/>
</dbReference>
<feature type="domain" description="AUX/IAA" evidence="3">
    <location>
        <begin position="38"/>
        <end position="187"/>
    </location>
</feature>
<comment type="subcellular location">
    <subcellularLocation>
        <location evidence="1">Nucleus</location>
    </subcellularLocation>
</comment>
<organism evidence="4 5">
    <name type="scientific">Rubroshorea leprosula</name>
    <dbReference type="NCBI Taxonomy" id="152421"/>
    <lineage>
        <taxon>Eukaryota</taxon>
        <taxon>Viridiplantae</taxon>
        <taxon>Streptophyta</taxon>
        <taxon>Embryophyta</taxon>
        <taxon>Tracheophyta</taxon>
        <taxon>Spermatophyta</taxon>
        <taxon>Magnoliopsida</taxon>
        <taxon>eudicotyledons</taxon>
        <taxon>Gunneridae</taxon>
        <taxon>Pentapetalae</taxon>
        <taxon>rosids</taxon>
        <taxon>malvids</taxon>
        <taxon>Malvales</taxon>
        <taxon>Dipterocarpaceae</taxon>
        <taxon>Rubroshorea</taxon>
    </lineage>
</organism>
<gene>
    <name evidence="4" type="ORF">SLEP1_g14268</name>
</gene>
<reference evidence="4 5" key="1">
    <citation type="journal article" date="2021" name="Commun. Biol.">
        <title>The genome of Shorea leprosula (Dipterocarpaceae) highlights the ecological relevance of drought in aseasonal tropical rainforests.</title>
        <authorList>
            <person name="Ng K.K.S."/>
            <person name="Kobayashi M.J."/>
            <person name="Fawcett J.A."/>
            <person name="Hatakeyama M."/>
            <person name="Paape T."/>
            <person name="Ng C.H."/>
            <person name="Ang C.C."/>
            <person name="Tnah L.H."/>
            <person name="Lee C.T."/>
            <person name="Nishiyama T."/>
            <person name="Sese J."/>
            <person name="O'Brien M.J."/>
            <person name="Copetti D."/>
            <person name="Mohd Noor M.I."/>
            <person name="Ong R.C."/>
            <person name="Putra M."/>
            <person name="Sireger I.Z."/>
            <person name="Indrioko S."/>
            <person name="Kosugi Y."/>
            <person name="Izuno A."/>
            <person name="Isagi Y."/>
            <person name="Lee S.L."/>
            <person name="Shimizu K.K."/>
        </authorList>
    </citation>
    <scope>NUCLEOTIDE SEQUENCE [LARGE SCALE GENOMIC DNA]</scope>
    <source>
        <strain evidence="4">214</strain>
    </source>
</reference>
<keyword evidence="1" id="KW-0927">Auxin signaling pathway</keyword>
<dbReference type="PANTHER" id="PTHR31734:SF6">
    <property type="entry name" value="AUXIN-RESPONSIVE PROTEIN IAA11"/>
    <property type="match status" value="1"/>
</dbReference>
<keyword evidence="1" id="KW-0804">Transcription</keyword>
<proteinExistence type="inferred from homology"/>
<comment type="similarity">
    <text evidence="1">Belongs to the Aux/IAA family.</text>
</comment>
<dbReference type="GO" id="GO:0006355">
    <property type="term" value="P:regulation of DNA-templated transcription"/>
    <property type="evidence" value="ECO:0007669"/>
    <property type="project" value="InterPro"/>
</dbReference>